<evidence type="ECO:0000313" key="11">
    <source>
        <dbReference type="Proteomes" id="UP000424527"/>
    </source>
</evidence>
<dbReference type="PROSITE" id="PS50011">
    <property type="entry name" value="PROTEIN_KINASE_DOM"/>
    <property type="match status" value="1"/>
</dbReference>
<feature type="region of interest" description="Disordered" evidence="8">
    <location>
        <begin position="457"/>
        <end position="499"/>
    </location>
</feature>
<dbReference type="GO" id="GO:0004674">
    <property type="term" value="F:protein serine/threonine kinase activity"/>
    <property type="evidence" value="ECO:0007669"/>
    <property type="project" value="UniProtKB-KW"/>
</dbReference>
<keyword evidence="11" id="KW-1185">Reference proteome</keyword>
<dbReference type="PANTHER" id="PTHR43895">
    <property type="entry name" value="CALCIUM/CALMODULIN-DEPENDENT PROTEIN KINASE KINASE-RELATED"/>
    <property type="match status" value="1"/>
</dbReference>
<evidence type="ECO:0000256" key="3">
    <source>
        <dbReference type="ARBA" id="ARBA00022741"/>
    </source>
</evidence>
<evidence type="ECO:0000313" key="10">
    <source>
        <dbReference type="EMBL" id="KAE8287997.1"/>
    </source>
</evidence>
<feature type="compositionally biased region" description="Acidic residues" evidence="8">
    <location>
        <begin position="488"/>
        <end position="499"/>
    </location>
</feature>
<dbReference type="PROSITE" id="PS00108">
    <property type="entry name" value="PROTEIN_KINASE_ST"/>
    <property type="match status" value="1"/>
</dbReference>
<evidence type="ECO:0000256" key="7">
    <source>
        <dbReference type="RuleBase" id="RU000304"/>
    </source>
</evidence>
<organism evidence="10 11">
    <name type="scientific">Larimichthys crocea</name>
    <name type="common">Large yellow croaker</name>
    <name type="synonym">Pseudosciaena crocea</name>
    <dbReference type="NCBI Taxonomy" id="215358"/>
    <lineage>
        <taxon>Eukaryota</taxon>
        <taxon>Metazoa</taxon>
        <taxon>Chordata</taxon>
        <taxon>Craniata</taxon>
        <taxon>Vertebrata</taxon>
        <taxon>Euteleostomi</taxon>
        <taxon>Actinopterygii</taxon>
        <taxon>Neopterygii</taxon>
        <taxon>Teleostei</taxon>
        <taxon>Neoteleostei</taxon>
        <taxon>Acanthomorphata</taxon>
        <taxon>Eupercaria</taxon>
        <taxon>Sciaenidae</taxon>
        <taxon>Larimichthys</taxon>
    </lineage>
</organism>
<dbReference type="EMBL" id="REGW02000013">
    <property type="protein sequence ID" value="KAE8287997.1"/>
    <property type="molecule type" value="Genomic_DNA"/>
</dbReference>
<dbReference type="InterPro" id="IPR000719">
    <property type="entry name" value="Prot_kinase_dom"/>
</dbReference>
<dbReference type="Proteomes" id="UP000424527">
    <property type="component" value="Unassembled WGS sequence"/>
</dbReference>
<evidence type="ECO:0000256" key="4">
    <source>
        <dbReference type="ARBA" id="ARBA00022777"/>
    </source>
</evidence>
<keyword evidence="5 6" id="KW-0067">ATP-binding</keyword>
<comment type="similarity">
    <text evidence="7">Belongs to the protein kinase superfamily.</text>
</comment>
<dbReference type="SUPFAM" id="SSF56112">
    <property type="entry name" value="Protein kinase-like (PK-like)"/>
    <property type="match status" value="1"/>
</dbReference>
<sequence>MAMSSDPGCQRLDPDSDKQTGSLTDAMAAMTTKDSDGSTANGVRNGAAQKDGAQAKRTPPVRPHLTGRKLSLQERGTYLSSGSGGGYTHVSPRVARRPTVESKRVSISDSQDCIQLNQYKLKSEIGKGSYGVVKLAYNEDDDKHYAMKVVSKKKLMKQCGFPRRPPPRGPKAAQGEQPKILGPLERLVEVLDDPAEDNLHMVFELMRKGPVMEVPTDSPLSEEQARLYFRDVILGIEYLHYQKIVHRDIKPSNLLLGDDGHVKIADFGVSNQFEGNDALLSSTAGTPAFMAPETLSDTRKSFSGKALDVWAMGVTLYCFVFGKCPFIDEYILALHNKIRTKPVDFPETFKFHPQKSEWLQCQHAVNVTYQRSVKSCRLLILRMLDKNPDNRITIPEIKMDQWVTQGGTDPLPLEEEHCSAVEVTEEDIQNSVKFVPSLSAVILVRAMLRKRSFSNPFECPSRREERSMSAPGSLLIKSSTGDGPREGELEDLHEDEPSS</sequence>
<protein>
    <submittedName>
        <fullName evidence="10">Calcium/calmodulin-dependent protein kinase kinase 1</fullName>
    </submittedName>
</protein>
<dbReference type="Pfam" id="PF00069">
    <property type="entry name" value="Pkinase"/>
    <property type="match status" value="1"/>
</dbReference>
<accession>A0A6G0I9G0</accession>
<reference evidence="10 11" key="1">
    <citation type="submission" date="2019-07" db="EMBL/GenBank/DDBJ databases">
        <title>Chromosome genome assembly for large yellow croaker.</title>
        <authorList>
            <person name="Xiao S."/>
        </authorList>
    </citation>
    <scope>NUCLEOTIDE SEQUENCE [LARGE SCALE GENOMIC DNA]</scope>
    <source>
        <strain evidence="10">JMULYC20181020</strain>
        <tissue evidence="10">Muscle</tissue>
    </source>
</reference>
<dbReference type="GO" id="GO:0061762">
    <property type="term" value="P:CAMKK-AMPK signaling cascade"/>
    <property type="evidence" value="ECO:0007669"/>
    <property type="project" value="TreeGrafter"/>
</dbReference>
<feature type="region of interest" description="Disordered" evidence="8">
    <location>
        <begin position="158"/>
        <end position="177"/>
    </location>
</feature>
<keyword evidence="1 7" id="KW-0723">Serine/threonine-protein kinase</keyword>
<dbReference type="PROSITE" id="PS00107">
    <property type="entry name" value="PROTEIN_KINASE_ATP"/>
    <property type="match status" value="1"/>
</dbReference>
<keyword evidence="3 6" id="KW-0547">Nucleotide-binding</keyword>
<evidence type="ECO:0000256" key="6">
    <source>
        <dbReference type="PROSITE-ProRule" id="PRU10141"/>
    </source>
</evidence>
<comment type="caution">
    <text evidence="10">The sequence shown here is derived from an EMBL/GenBank/DDBJ whole genome shotgun (WGS) entry which is preliminary data.</text>
</comment>
<dbReference type="InterPro" id="IPR008271">
    <property type="entry name" value="Ser/Thr_kinase_AS"/>
</dbReference>
<evidence type="ECO:0000256" key="8">
    <source>
        <dbReference type="SAM" id="MobiDB-lite"/>
    </source>
</evidence>
<dbReference type="PANTHER" id="PTHR43895:SF26">
    <property type="entry name" value="CALCIUM_CALMODULIN DEPENDENT PROTEIN KINASE KINASE 1"/>
    <property type="match status" value="1"/>
</dbReference>
<evidence type="ECO:0000256" key="2">
    <source>
        <dbReference type="ARBA" id="ARBA00022679"/>
    </source>
</evidence>
<feature type="region of interest" description="Disordered" evidence="8">
    <location>
        <begin position="1"/>
        <end position="103"/>
    </location>
</feature>
<dbReference type="AlphaFoldDB" id="A0A6G0I9G0"/>
<evidence type="ECO:0000256" key="5">
    <source>
        <dbReference type="ARBA" id="ARBA00022840"/>
    </source>
</evidence>
<gene>
    <name evidence="10" type="ORF">D5F01_LYC14057</name>
</gene>
<keyword evidence="2" id="KW-0808">Transferase</keyword>
<feature type="binding site" evidence="6">
    <location>
        <position position="148"/>
    </location>
    <ligand>
        <name>ATP</name>
        <dbReference type="ChEBI" id="CHEBI:30616"/>
    </ligand>
</feature>
<dbReference type="InterPro" id="IPR017441">
    <property type="entry name" value="Protein_kinase_ATP_BS"/>
</dbReference>
<feature type="domain" description="Protein kinase" evidence="9">
    <location>
        <begin position="119"/>
        <end position="403"/>
    </location>
</feature>
<keyword evidence="4 10" id="KW-0418">Kinase</keyword>
<dbReference type="Gene3D" id="1.10.510.10">
    <property type="entry name" value="Transferase(Phosphotransferase) domain 1"/>
    <property type="match status" value="1"/>
</dbReference>
<dbReference type="InterPro" id="IPR011009">
    <property type="entry name" value="Kinase-like_dom_sf"/>
</dbReference>
<name>A0A6G0I9G0_LARCR</name>
<dbReference type="SMART" id="SM00220">
    <property type="entry name" value="S_TKc"/>
    <property type="match status" value="1"/>
</dbReference>
<evidence type="ECO:0000256" key="1">
    <source>
        <dbReference type="ARBA" id="ARBA00022527"/>
    </source>
</evidence>
<proteinExistence type="inferred from homology"/>
<dbReference type="GO" id="GO:0005524">
    <property type="term" value="F:ATP binding"/>
    <property type="evidence" value="ECO:0007669"/>
    <property type="project" value="UniProtKB-UniRule"/>
</dbReference>
<evidence type="ECO:0000259" key="9">
    <source>
        <dbReference type="PROSITE" id="PS50011"/>
    </source>
</evidence>
<dbReference type="Gene3D" id="3.30.200.20">
    <property type="entry name" value="Phosphorylase Kinase, domain 1"/>
    <property type="match status" value="1"/>
</dbReference>